<proteinExistence type="predicted"/>
<reference evidence="1 2" key="1">
    <citation type="submission" date="2020-02" db="EMBL/GenBank/DDBJ databases">
        <authorList>
            <person name="Babadi Z.K."/>
            <person name="Risdian C."/>
            <person name="Ebrahimipour G.H."/>
            <person name="Wink J."/>
        </authorList>
    </citation>
    <scope>NUCLEOTIDE SEQUENCE [LARGE SCALE GENOMIC DNA]</scope>
    <source>
        <strain evidence="1 2">ZKHCc1 1396</strain>
    </source>
</reference>
<dbReference type="RefSeq" id="WP_193347142.1">
    <property type="nucleotide sequence ID" value="NZ_CBCSIP010000104.1"/>
</dbReference>
<keyword evidence="2" id="KW-1185">Reference proteome</keyword>
<name>A0ABR9PIP2_9BACT</name>
<evidence type="ECO:0000313" key="2">
    <source>
        <dbReference type="Proteomes" id="UP001516472"/>
    </source>
</evidence>
<dbReference type="EMBL" id="JAAIYO010000001">
    <property type="protein sequence ID" value="MBE4747786.1"/>
    <property type="molecule type" value="Genomic_DNA"/>
</dbReference>
<protein>
    <recommendedName>
        <fullName evidence="3">DUF2188 domain-containing protein</fullName>
    </recommendedName>
</protein>
<sequence>MKAGDWCITKDEENWMNAPAFATREEAIARAASELGLSPGEPFWLAIATTAASYLGADNVVDMLDQHAMDEGPEGGDGYVVSDEARRELDVLLDYWAHKHEVRPMWFDMDGTERLTVPA</sequence>
<dbReference type="Proteomes" id="UP001516472">
    <property type="component" value="Unassembled WGS sequence"/>
</dbReference>
<gene>
    <name evidence="1" type="ORF">G4177_06285</name>
</gene>
<comment type="caution">
    <text evidence="1">The sequence shown here is derived from an EMBL/GenBank/DDBJ whole genome shotgun (WGS) entry which is preliminary data.</text>
</comment>
<organism evidence="1 2">
    <name type="scientific">Corallococcus soli</name>
    <dbReference type="NCBI Taxonomy" id="2710757"/>
    <lineage>
        <taxon>Bacteria</taxon>
        <taxon>Pseudomonadati</taxon>
        <taxon>Myxococcota</taxon>
        <taxon>Myxococcia</taxon>
        <taxon>Myxococcales</taxon>
        <taxon>Cystobacterineae</taxon>
        <taxon>Myxococcaceae</taxon>
        <taxon>Corallococcus</taxon>
    </lineage>
</organism>
<accession>A0ABR9PIP2</accession>
<evidence type="ECO:0008006" key="3">
    <source>
        <dbReference type="Google" id="ProtNLM"/>
    </source>
</evidence>
<evidence type="ECO:0000313" key="1">
    <source>
        <dbReference type="EMBL" id="MBE4747786.1"/>
    </source>
</evidence>